<evidence type="ECO:0000313" key="1">
    <source>
        <dbReference type="EMBL" id="MFC3115713.1"/>
    </source>
</evidence>
<evidence type="ECO:0000313" key="2">
    <source>
        <dbReference type="Proteomes" id="UP001595555"/>
    </source>
</evidence>
<name>A0ABV7FGF8_9GAMM</name>
<dbReference type="RefSeq" id="WP_378118298.1">
    <property type="nucleotide sequence ID" value="NZ_JBHRTF010000004.1"/>
</dbReference>
<comment type="caution">
    <text evidence="1">The sequence shown here is derived from an EMBL/GenBank/DDBJ whole genome shotgun (WGS) entry which is preliminary data.</text>
</comment>
<proteinExistence type="predicted"/>
<reference evidence="2" key="1">
    <citation type="journal article" date="2019" name="Int. J. Syst. Evol. Microbiol.">
        <title>The Global Catalogue of Microorganisms (GCM) 10K type strain sequencing project: providing services to taxonomists for standard genome sequencing and annotation.</title>
        <authorList>
            <consortium name="The Broad Institute Genomics Platform"/>
            <consortium name="The Broad Institute Genome Sequencing Center for Infectious Disease"/>
            <person name="Wu L."/>
            <person name="Ma J."/>
        </authorList>
    </citation>
    <scope>NUCLEOTIDE SEQUENCE [LARGE SCALE GENOMIC DNA]</scope>
    <source>
        <strain evidence="2">KCTC 52237</strain>
    </source>
</reference>
<sequence length="310" mass="34574">MNPRSDKQLIISLGRWVISPLVIALCSIAAHGANKLDVELESGAEYDSNLAVVELDQYSSAGDWALLANARVNAQWQATPKAIFKAGASYNSKTYQDLSAFDLGIQQLFADASYELPLFKLGLSYHQADAALDGTDFLTLRQQSVYLSRLFNQRTFVRGAVNYQDKDFPTSAGRNAHNLGVAGDVFVFFNQGTTFVAFGLNHERENAASDPFDLTAISVKTSINHQFPVWGKKTKLQLGWRYEERDYSAITPALEAKRDDTLQVVNLEWQINTHEWLALVGKLERGDYQSNLRSADYSETRASLTLKATF</sequence>
<dbReference type="Proteomes" id="UP001595555">
    <property type="component" value="Unassembled WGS sequence"/>
</dbReference>
<organism evidence="1 2">
    <name type="scientific">Cellvibrio fontiphilus</name>
    <dbReference type="NCBI Taxonomy" id="1815559"/>
    <lineage>
        <taxon>Bacteria</taxon>
        <taxon>Pseudomonadati</taxon>
        <taxon>Pseudomonadota</taxon>
        <taxon>Gammaproteobacteria</taxon>
        <taxon>Cellvibrionales</taxon>
        <taxon>Cellvibrionaceae</taxon>
        <taxon>Cellvibrio</taxon>
    </lineage>
</organism>
<keyword evidence="2" id="KW-1185">Reference proteome</keyword>
<dbReference type="EMBL" id="JBHRTF010000004">
    <property type="protein sequence ID" value="MFC3115713.1"/>
    <property type="molecule type" value="Genomic_DNA"/>
</dbReference>
<gene>
    <name evidence="1" type="ORF">ACFODX_09115</name>
</gene>
<accession>A0ABV7FGF8</accession>
<protein>
    <recommendedName>
        <fullName evidence="3">DUF560 domain-containing protein</fullName>
    </recommendedName>
</protein>
<evidence type="ECO:0008006" key="3">
    <source>
        <dbReference type="Google" id="ProtNLM"/>
    </source>
</evidence>